<reference evidence="1 2" key="1">
    <citation type="submission" date="2015-05" db="EMBL/GenBank/DDBJ databases">
        <title>Draft genome sequence of Microvirga vignae strain BR3299, a novel nitrogen fixing bacteria isolated from Brazil semi-aired region.</title>
        <authorList>
            <person name="Zilli J.E."/>
            <person name="Passos S.R."/>
            <person name="Leite J."/>
            <person name="Baldani J.I."/>
            <person name="Xavier G.R."/>
            <person name="Rumjaneck N.G."/>
            <person name="Simoes-Araujo J.L."/>
        </authorList>
    </citation>
    <scope>NUCLEOTIDE SEQUENCE [LARGE SCALE GENOMIC DNA]</scope>
    <source>
        <strain evidence="1 2">BR3299</strain>
    </source>
</reference>
<dbReference type="AlphaFoldDB" id="A0A0H1RAX5"/>
<dbReference type="EMBL" id="LCYG01000123">
    <property type="protein sequence ID" value="KLK89762.1"/>
    <property type="molecule type" value="Genomic_DNA"/>
</dbReference>
<name>A0A0H1RAX5_9HYPH</name>
<comment type="caution">
    <text evidence="1">The sequence shown here is derived from an EMBL/GenBank/DDBJ whole genome shotgun (WGS) entry which is preliminary data.</text>
</comment>
<dbReference type="Proteomes" id="UP000035489">
    <property type="component" value="Unassembled WGS sequence"/>
</dbReference>
<dbReference type="OrthoDB" id="8020606at2"/>
<dbReference type="STRING" id="1225564.AA309_29565"/>
<dbReference type="PATRIC" id="fig|1225564.3.peg.643"/>
<accession>A0A0H1RAX5</accession>
<sequence>MHNYNLAAWQNSRTQAQGVGNAKGSWSEPKLLDSFRSSPLNPDHFEQKILQAYVQLAMTPEQTNGTRTTTLAWFGSVEIRLTEMPRSEDGQSYIPPFWLEVYSHDIGETIDSCGCFEFNETELADAADVLHEYMAGVQ</sequence>
<keyword evidence="2" id="KW-1185">Reference proteome</keyword>
<gene>
    <name evidence="1" type="ORF">AA309_29565</name>
</gene>
<evidence type="ECO:0000313" key="2">
    <source>
        <dbReference type="Proteomes" id="UP000035489"/>
    </source>
</evidence>
<proteinExistence type="predicted"/>
<dbReference type="RefSeq" id="WP_047192613.1">
    <property type="nucleotide sequence ID" value="NZ_LCYG01000123.1"/>
</dbReference>
<evidence type="ECO:0000313" key="1">
    <source>
        <dbReference type="EMBL" id="KLK89762.1"/>
    </source>
</evidence>
<organism evidence="1 2">
    <name type="scientific">Microvirga vignae</name>
    <dbReference type="NCBI Taxonomy" id="1225564"/>
    <lineage>
        <taxon>Bacteria</taxon>
        <taxon>Pseudomonadati</taxon>
        <taxon>Pseudomonadota</taxon>
        <taxon>Alphaproteobacteria</taxon>
        <taxon>Hyphomicrobiales</taxon>
        <taxon>Methylobacteriaceae</taxon>
        <taxon>Microvirga</taxon>
    </lineage>
</organism>
<protein>
    <submittedName>
        <fullName evidence="1">Uncharacterized protein</fullName>
    </submittedName>
</protein>